<evidence type="ECO:0000313" key="9">
    <source>
        <dbReference type="Proteomes" id="UP000617355"/>
    </source>
</evidence>
<evidence type="ECO:0000259" key="7">
    <source>
        <dbReference type="PROSITE" id="PS51160"/>
    </source>
</evidence>
<name>A0ABQ1QVT4_9RHOB</name>
<dbReference type="PROSITE" id="PS00151">
    <property type="entry name" value="ACYLPHOSPHATASE_2"/>
    <property type="match status" value="1"/>
</dbReference>
<organism evidence="8 9">
    <name type="scientific">Sinisalibacter lacisalsi</name>
    <dbReference type="NCBI Taxonomy" id="1526570"/>
    <lineage>
        <taxon>Bacteria</taxon>
        <taxon>Pseudomonadati</taxon>
        <taxon>Pseudomonadota</taxon>
        <taxon>Alphaproteobacteria</taxon>
        <taxon>Rhodobacterales</taxon>
        <taxon>Roseobacteraceae</taxon>
        <taxon>Sinisalibacter</taxon>
    </lineage>
</organism>
<dbReference type="PROSITE" id="PS51160">
    <property type="entry name" value="ACYLPHOSPHATASE_3"/>
    <property type="match status" value="1"/>
</dbReference>
<dbReference type="Pfam" id="PF00708">
    <property type="entry name" value="Acylphosphatase"/>
    <property type="match status" value="1"/>
</dbReference>
<dbReference type="RefSeq" id="WP_188529868.1">
    <property type="nucleotide sequence ID" value="NZ_BMGI01000006.1"/>
</dbReference>
<feature type="active site" evidence="4">
    <location>
        <position position="37"/>
    </location>
</feature>
<dbReference type="PRINTS" id="PR00112">
    <property type="entry name" value="ACYLPHPHTASE"/>
</dbReference>
<feature type="active site" evidence="4">
    <location>
        <position position="19"/>
    </location>
</feature>
<dbReference type="EMBL" id="BMGI01000006">
    <property type="protein sequence ID" value="GGD46420.1"/>
    <property type="molecule type" value="Genomic_DNA"/>
</dbReference>
<feature type="domain" description="Acylphosphatase-like" evidence="7">
    <location>
        <begin position="4"/>
        <end position="91"/>
    </location>
</feature>
<evidence type="ECO:0000313" key="8">
    <source>
        <dbReference type="EMBL" id="GGD46420.1"/>
    </source>
</evidence>
<evidence type="ECO:0000256" key="1">
    <source>
        <dbReference type="ARBA" id="ARBA00005614"/>
    </source>
</evidence>
<evidence type="ECO:0000256" key="2">
    <source>
        <dbReference type="ARBA" id="ARBA00012150"/>
    </source>
</evidence>
<comment type="similarity">
    <text evidence="1 6">Belongs to the acylphosphatase family.</text>
</comment>
<dbReference type="InterPro" id="IPR036046">
    <property type="entry name" value="Acylphosphatase-like_dom_sf"/>
</dbReference>
<dbReference type="Proteomes" id="UP000617355">
    <property type="component" value="Unassembled WGS sequence"/>
</dbReference>
<dbReference type="PROSITE" id="PS00150">
    <property type="entry name" value="ACYLPHOSPHATASE_1"/>
    <property type="match status" value="1"/>
</dbReference>
<keyword evidence="4 5" id="KW-0378">Hydrolase</keyword>
<comment type="caution">
    <text evidence="8">The sequence shown here is derived from an EMBL/GenBank/DDBJ whole genome shotgun (WGS) entry which is preliminary data.</text>
</comment>
<dbReference type="PANTHER" id="PTHR47268">
    <property type="entry name" value="ACYLPHOSPHATASE"/>
    <property type="match status" value="1"/>
</dbReference>
<keyword evidence="9" id="KW-1185">Reference proteome</keyword>
<gene>
    <name evidence="8" type="ORF">GCM10011358_32630</name>
</gene>
<proteinExistence type="inferred from homology"/>
<comment type="catalytic activity">
    <reaction evidence="3 4 5">
        <text>an acyl phosphate + H2O = a carboxylate + phosphate + H(+)</text>
        <dbReference type="Rhea" id="RHEA:14965"/>
        <dbReference type="ChEBI" id="CHEBI:15377"/>
        <dbReference type="ChEBI" id="CHEBI:15378"/>
        <dbReference type="ChEBI" id="CHEBI:29067"/>
        <dbReference type="ChEBI" id="CHEBI:43474"/>
        <dbReference type="ChEBI" id="CHEBI:59918"/>
        <dbReference type="EC" id="3.6.1.7"/>
    </reaction>
</comment>
<sequence>MRAACHVRVTGRVQGVSFRAWTRGRAEALGLSGWVRNEPDGAVTAYIAGEKAPLDEMIEALHKGPIMARVDSVEATPAPADEAEAGFVIKA</sequence>
<evidence type="ECO:0000256" key="4">
    <source>
        <dbReference type="PROSITE-ProRule" id="PRU00520"/>
    </source>
</evidence>
<evidence type="ECO:0000256" key="5">
    <source>
        <dbReference type="RuleBase" id="RU000553"/>
    </source>
</evidence>
<dbReference type="InterPro" id="IPR017968">
    <property type="entry name" value="Acylphosphatase_CS"/>
</dbReference>
<dbReference type="Gene3D" id="3.30.70.100">
    <property type="match status" value="1"/>
</dbReference>
<dbReference type="InterPro" id="IPR020456">
    <property type="entry name" value="Acylphosphatase"/>
</dbReference>
<protein>
    <recommendedName>
        <fullName evidence="2 4">Acylphosphatase</fullName>
        <ecNumber evidence="2 4">3.6.1.7</ecNumber>
    </recommendedName>
</protein>
<dbReference type="EC" id="3.6.1.7" evidence="2 4"/>
<dbReference type="PANTHER" id="PTHR47268:SF4">
    <property type="entry name" value="ACYLPHOSPHATASE"/>
    <property type="match status" value="1"/>
</dbReference>
<dbReference type="SUPFAM" id="SSF54975">
    <property type="entry name" value="Acylphosphatase/BLUF domain-like"/>
    <property type="match status" value="1"/>
</dbReference>
<evidence type="ECO:0000256" key="3">
    <source>
        <dbReference type="ARBA" id="ARBA00047645"/>
    </source>
</evidence>
<dbReference type="InterPro" id="IPR001792">
    <property type="entry name" value="Acylphosphatase-like_dom"/>
</dbReference>
<reference evidence="9" key="1">
    <citation type="journal article" date="2019" name="Int. J. Syst. Evol. Microbiol.">
        <title>The Global Catalogue of Microorganisms (GCM) 10K type strain sequencing project: providing services to taxonomists for standard genome sequencing and annotation.</title>
        <authorList>
            <consortium name="The Broad Institute Genomics Platform"/>
            <consortium name="The Broad Institute Genome Sequencing Center for Infectious Disease"/>
            <person name="Wu L."/>
            <person name="Ma J."/>
        </authorList>
    </citation>
    <scope>NUCLEOTIDE SEQUENCE [LARGE SCALE GENOMIC DNA]</scope>
    <source>
        <strain evidence="9">CGMCC 1.12922</strain>
    </source>
</reference>
<accession>A0ABQ1QVT4</accession>
<evidence type="ECO:0000256" key="6">
    <source>
        <dbReference type="RuleBase" id="RU004168"/>
    </source>
</evidence>